<dbReference type="SMART" id="SM00354">
    <property type="entry name" value="HTH_LACI"/>
    <property type="match status" value="1"/>
</dbReference>
<evidence type="ECO:0000313" key="6">
    <source>
        <dbReference type="Proteomes" id="UP000249185"/>
    </source>
</evidence>
<dbReference type="CDD" id="cd06278">
    <property type="entry name" value="PBP1_LacI-like"/>
    <property type="match status" value="1"/>
</dbReference>
<dbReference type="InterPro" id="IPR046335">
    <property type="entry name" value="LacI/GalR-like_sensor"/>
</dbReference>
<dbReference type="Gene3D" id="1.10.260.40">
    <property type="entry name" value="lambda repressor-like DNA-binding domains"/>
    <property type="match status" value="1"/>
</dbReference>
<organism evidence="5 6">
    <name type="scientific">Rhodovulum sulfidophilum</name>
    <name type="common">Rhodobacter sulfidophilus</name>
    <dbReference type="NCBI Taxonomy" id="35806"/>
    <lineage>
        <taxon>Bacteria</taxon>
        <taxon>Pseudomonadati</taxon>
        <taxon>Pseudomonadota</taxon>
        <taxon>Alphaproteobacteria</taxon>
        <taxon>Rhodobacterales</taxon>
        <taxon>Paracoccaceae</taxon>
        <taxon>Rhodovulum</taxon>
    </lineage>
</organism>
<evidence type="ECO:0000313" key="5">
    <source>
        <dbReference type="EMBL" id="PZQ47479.1"/>
    </source>
</evidence>
<evidence type="ECO:0000256" key="2">
    <source>
        <dbReference type="ARBA" id="ARBA00023125"/>
    </source>
</evidence>
<dbReference type="GO" id="GO:0003700">
    <property type="term" value="F:DNA-binding transcription factor activity"/>
    <property type="evidence" value="ECO:0007669"/>
    <property type="project" value="TreeGrafter"/>
</dbReference>
<reference evidence="5 6" key="1">
    <citation type="submission" date="2017-08" db="EMBL/GenBank/DDBJ databases">
        <title>Infants hospitalized years apart are colonized by the same room-sourced microbial strains.</title>
        <authorList>
            <person name="Brooks B."/>
            <person name="Olm M.R."/>
            <person name="Firek B.A."/>
            <person name="Baker R."/>
            <person name="Thomas B.C."/>
            <person name="Morowitz M.J."/>
            <person name="Banfield J.F."/>
        </authorList>
    </citation>
    <scope>NUCLEOTIDE SEQUENCE [LARGE SCALE GENOMIC DNA]</scope>
    <source>
        <strain evidence="5">S2_005_002_R2_34</strain>
    </source>
</reference>
<feature type="domain" description="HTH lacI-type" evidence="4">
    <location>
        <begin position="14"/>
        <end position="68"/>
    </location>
</feature>
<comment type="caution">
    <text evidence="5">The sequence shown here is derived from an EMBL/GenBank/DDBJ whole genome shotgun (WGS) entry which is preliminary data.</text>
</comment>
<gene>
    <name evidence="5" type="ORF">DI556_16630</name>
</gene>
<dbReference type="Pfam" id="PF13377">
    <property type="entry name" value="Peripla_BP_3"/>
    <property type="match status" value="1"/>
</dbReference>
<dbReference type="PANTHER" id="PTHR30146:SF138">
    <property type="entry name" value="TRANSCRIPTIONAL REGULATORY PROTEIN"/>
    <property type="match status" value="1"/>
</dbReference>
<dbReference type="AlphaFoldDB" id="A0A2W5N558"/>
<dbReference type="InterPro" id="IPR028082">
    <property type="entry name" value="Peripla_BP_I"/>
</dbReference>
<evidence type="ECO:0000256" key="3">
    <source>
        <dbReference type="ARBA" id="ARBA00023163"/>
    </source>
</evidence>
<name>A0A2W5N558_RHOSU</name>
<dbReference type="PANTHER" id="PTHR30146">
    <property type="entry name" value="LACI-RELATED TRANSCRIPTIONAL REPRESSOR"/>
    <property type="match status" value="1"/>
</dbReference>
<evidence type="ECO:0000259" key="4">
    <source>
        <dbReference type="PROSITE" id="PS50932"/>
    </source>
</evidence>
<dbReference type="CDD" id="cd01392">
    <property type="entry name" value="HTH_LacI"/>
    <property type="match status" value="1"/>
</dbReference>
<proteinExistence type="predicted"/>
<dbReference type="Pfam" id="PF00356">
    <property type="entry name" value="LacI"/>
    <property type="match status" value="1"/>
</dbReference>
<accession>A0A2W5N558</accession>
<keyword evidence="2" id="KW-0238">DNA-binding</keyword>
<keyword evidence="1" id="KW-0805">Transcription regulation</keyword>
<protein>
    <submittedName>
        <fullName evidence="5">LacI family transcriptional regulator</fullName>
    </submittedName>
</protein>
<dbReference type="EMBL" id="QFPW01000016">
    <property type="protein sequence ID" value="PZQ47479.1"/>
    <property type="molecule type" value="Genomic_DNA"/>
</dbReference>
<keyword evidence="3" id="KW-0804">Transcription</keyword>
<dbReference type="SUPFAM" id="SSF47413">
    <property type="entry name" value="lambda repressor-like DNA-binding domains"/>
    <property type="match status" value="1"/>
</dbReference>
<dbReference type="SUPFAM" id="SSF53822">
    <property type="entry name" value="Periplasmic binding protein-like I"/>
    <property type="match status" value="1"/>
</dbReference>
<evidence type="ECO:0000256" key="1">
    <source>
        <dbReference type="ARBA" id="ARBA00023015"/>
    </source>
</evidence>
<dbReference type="Gene3D" id="3.40.50.2300">
    <property type="match status" value="2"/>
</dbReference>
<dbReference type="InterPro" id="IPR000843">
    <property type="entry name" value="HTH_LacI"/>
</dbReference>
<dbReference type="Proteomes" id="UP000249185">
    <property type="component" value="Unassembled WGS sequence"/>
</dbReference>
<dbReference type="PROSITE" id="PS50932">
    <property type="entry name" value="HTH_LACI_2"/>
    <property type="match status" value="1"/>
</dbReference>
<sequence>MDNEAPDPERLVSVTADDVARVAGVSRWTVARAFRKDSPISPGSRERVLRAAEALGYVPDLLASSLASDRSNLVALMIDDFENPHKLVMLRELTRVLRVEGWGCLLVNMLDAEDGPGAFLAALQRRVDAAVVIGTGFDDRVMATALGARRVRKLIVFARASGVADTISITCDDTRAMSEIARHLWSRGRRRPLFLAGPGTESATLERESGFRARWAGLGGATPEVLRADHYAPSVACETIEAAFAAMTRADWPDALVCENDSLAIGAVDALRYRMGAQLPEEVAVTGFDDTPLAASPAYRLTTYRQPMAEMTRELVQALAGARVESVRVPGALVVRETA</sequence>
<dbReference type="InterPro" id="IPR010982">
    <property type="entry name" value="Lambda_DNA-bd_dom_sf"/>
</dbReference>
<dbReference type="GO" id="GO:0000976">
    <property type="term" value="F:transcription cis-regulatory region binding"/>
    <property type="evidence" value="ECO:0007669"/>
    <property type="project" value="TreeGrafter"/>
</dbReference>